<keyword evidence="2" id="KW-0472">Membrane</keyword>
<evidence type="ECO:0000313" key="3">
    <source>
        <dbReference type="EMBL" id="TQL61099.1"/>
    </source>
</evidence>
<dbReference type="OrthoDB" id="3405857at2"/>
<feature type="transmembrane region" description="Helical" evidence="2">
    <location>
        <begin position="85"/>
        <end position="106"/>
    </location>
</feature>
<accession>A0A542ZLB4</accession>
<feature type="transmembrane region" description="Helical" evidence="2">
    <location>
        <begin position="112"/>
        <end position="133"/>
    </location>
</feature>
<dbReference type="AlphaFoldDB" id="A0A542ZLB4"/>
<dbReference type="Proteomes" id="UP000319514">
    <property type="component" value="Unassembled WGS sequence"/>
</dbReference>
<protein>
    <submittedName>
        <fullName evidence="3">Uncharacterized protein</fullName>
    </submittedName>
</protein>
<evidence type="ECO:0000256" key="2">
    <source>
        <dbReference type="SAM" id="Phobius"/>
    </source>
</evidence>
<organism evidence="3 4">
    <name type="scientific">Oryzihumus leptocrescens</name>
    <dbReference type="NCBI Taxonomy" id="297536"/>
    <lineage>
        <taxon>Bacteria</taxon>
        <taxon>Bacillati</taxon>
        <taxon>Actinomycetota</taxon>
        <taxon>Actinomycetes</taxon>
        <taxon>Micrococcales</taxon>
        <taxon>Intrasporangiaceae</taxon>
        <taxon>Oryzihumus</taxon>
    </lineage>
</organism>
<reference evidence="3 4" key="1">
    <citation type="submission" date="2019-06" db="EMBL/GenBank/DDBJ databases">
        <title>Sequencing the genomes of 1000 actinobacteria strains.</title>
        <authorList>
            <person name="Klenk H.-P."/>
        </authorList>
    </citation>
    <scope>NUCLEOTIDE SEQUENCE [LARGE SCALE GENOMIC DNA]</scope>
    <source>
        <strain evidence="3 4">DSM 18082</strain>
    </source>
</reference>
<proteinExistence type="predicted"/>
<sequence length="182" mass="19540">MRGRRLVAAPDGMDWVVRVVWEPRWSALSRRVGGWRRRKAGERKDFSGLDLPDVPVGGSSHHGGSGGSGHHGGGGSSWGDLGDDLLIGVLVVVGMVVAGALFWWLLLPLLLAVVDLAVVILLLLAGVLARVVLGRPWVIEAVPRRGPARATQVVGWRNARREQERLAEQIAAGLEPVGRPAR</sequence>
<keyword evidence="2" id="KW-1133">Transmembrane helix</keyword>
<gene>
    <name evidence="3" type="ORF">FB474_2504</name>
</gene>
<evidence type="ECO:0000313" key="4">
    <source>
        <dbReference type="Proteomes" id="UP000319514"/>
    </source>
</evidence>
<feature type="compositionally biased region" description="Gly residues" evidence="1">
    <location>
        <begin position="60"/>
        <end position="74"/>
    </location>
</feature>
<keyword evidence="2" id="KW-0812">Transmembrane</keyword>
<feature type="region of interest" description="Disordered" evidence="1">
    <location>
        <begin position="46"/>
        <end position="74"/>
    </location>
</feature>
<dbReference type="EMBL" id="VFOQ01000001">
    <property type="protein sequence ID" value="TQL61099.1"/>
    <property type="molecule type" value="Genomic_DNA"/>
</dbReference>
<keyword evidence="4" id="KW-1185">Reference proteome</keyword>
<name>A0A542ZLB4_9MICO</name>
<dbReference type="RefSeq" id="WP_141788924.1">
    <property type="nucleotide sequence ID" value="NZ_BAAAKX010000001.1"/>
</dbReference>
<comment type="caution">
    <text evidence="3">The sequence shown here is derived from an EMBL/GenBank/DDBJ whole genome shotgun (WGS) entry which is preliminary data.</text>
</comment>
<evidence type="ECO:0000256" key="1">
    <source>
        <dbReference type="SAM" id="MobiDB-lite"/>
    </source>
</evidence>